<comment type="similarity">
    <text evidence="1">Belongs to the PPR family. P subfamily.</text>
</comment>
<name>A0A2P5X5V7_GOSBA</name>
<keyword evidence="2" id="KW-0677">Repeat</keyword>
<evidence type="ECO:0000313" key="4">
    <source>
        <dbReference type="EMBL" id="PPR98720.1"/>
    </source>
</evidence>
<accession>A0A2P5X5V7</accession>
<protein>
    <recommendedName>
        <fullName evidence="6">Pentacotripeptide-repeat region of PRORP domain-containing protein</fullName>
    </recommendedName>
</protein>
<feature type="repeat" description="PPR" evidence="3">
    <location>
        <begin position="338"/>
        <end position="372"/>
    </location>
</feature>
<dbReference type="Pfam" id="PF13041">
    <property type="entry name" value="PPR_2"/>
    <property type="match status" value="3"/>
</dbReference>
<organism evidence="4 5">
    <name type="scientific">Gossypium barbadense</name>
    <name type="common">Sea Island cotton</name>
    <name type="synonym">Hibiscus barbadensis</name>
    <dbReference type="NCBI Taxonomy" id="3634"/>
    <lineage>
        <taxon>Eukaryota</taxon>
        <taxon>Viridiplantae</taxon>
        <taxon>Streptophyta</taxon>
        <taxon>Embryophyta</taxon>
        <taxon>Tracheophyta</taxon>
        <taxon>Spermatophyta</taxon>
        <taxon>Magnoliopsida</taxon>
        <taxon>eudicotyledons</taxon>
        <taxon>Gunneridae</taxon>
        <taxon>Pentapetalae</taxon>
        <taxon>rosids</taxon>
        <taxon>malvids</taxon>
        <taxon>Malvales</taxon>
        <taxon>Malvaceae</taxon>
        <taxon>Malvoideae</taxon>
        <taxon>Gossypium</taxon>
    </lineage>
</organism>
<evidence type="ECO:0000256" key="3">
    <source>
        <dbReference type="PROSITE-ProRule" id="PRU00708"/>
    </source>
</evidence>
<feature type="repeat" description="PPR" evidence="3">
    <location>
        <begin position="789"/>
        <end position="823"/>
    </location>
</feature>
<dbReference type="Pfam" id="PF01535">
    <property type="entry name" value="PPR"/>
    <property type="match status" value="5"/>
</dbReference>
<evidence type="ECO:0000313" key="5">
    <source>
        <dbReference type="Proteomes" id="UP000239757"/>
    </source>
</evidence>
<dbReference type="EMBL" id="KZ665605">
    <property type="protein sequence ID" value="PPR98720.1"/>
    <property type="molecule type" value="Genomic_DNA"/>
</dbReference>
<dbReference type="AlphaFoldDB" id="A0A2P5X5V7"/>
<feature type="repeat" description="PPR" evidence="3">
    <location>
        <begin position="614"/>
        <end position="648"/>
    </location>
</feature>
<evidence type="ECO:0008006" key="6">
    <source>
        <dbReference type="Google" id="ProtNLM"/>
    </source>
</evidence>
<dbReference type="InterPro" id="IPR002885">
    <property type="entry name" value="PPR_rpt"/>
</dbReference>
<dbReference type="Gene3D" id="1.25.40.10">
    <property type="entry name" value="Tetratricopeptide repeat domain"/>
    <property type="match status" value="6"/>
</dbReference>
<dbReference type="OrthoDB" id="185373at2759"/>
<dbReference type="InterPro" id="IPR051240">
    <property type="entry name" value="Mito_RNA-Proc/Resp"/>
</dbReference>
<feature type="repeat" description="PPR" evidence="3">
    <location>
        <begin position="649"/>
        <end position="683"/>
    </location>
</feature>
<evidence type="ECO:0000256" key="1">
    <source>
        <dbReference type="ARBA" id="ARBA00007626"/>
    </source>
</evidence>
<dbReference type="NCBIfam" id="TIGR00756">
    <property type="entry name" value="PPR"/>
    <property type="match status" value="8"/>
</dbReference>
<feature type="repeat" description="PPR" evidence="3">
    <location>
        <begin position="754"/>
        <end position="788"/>
    </location>
</feature>
<feature type="repeat" description="PPR" evidence="3">
    <location>
        <begin position="373"/>
        <end position="407"/>
    </location>
</feature>
<proteinExistence type="inferred from homology"/>
<feature type="repeat" description="PPR" evidence="3">
    <location>
        <begin position="719"/>
        <end position="753"/>
    </location>
</feature>
<reference evidence="4 5" key="1">
    <citation type="submission" date="2015-01" db="EMBL/GenBank/DDBJ databases">
        <title>Genome of allotetraploid Gossypium barbadense reveals genomic plasticity and fiber elongation in cotton evolution.</title>
        <authorList>
            <person name="Chen X."/>
            <person name="Liu X."/>
            <person name="Zhao B."/>
            <person name="Zheng H."/>
            <person name="Hu Y."/>
            <person name="Lu G."/>
            <person name="Yang C."/>
            <person name="Chen J."/>
            <person name="Shan C."/>
            <person name="Zhang L."/>
            <person name="Zhou Y."/>
            <person name="Wang L."/>
            <person name="Guo W."/>
            <person name="Bai Y."/>
            <person name="Ruan J."/>
            <person name="Shangguan X."/>
            <person name="Mao Y."/>
            <person name="Jiang J."/>
            <person name="Zhu Y."/>
            <person name="Lei J."/>
            <person name="Kang H."/>
            <person name="Chen S."/>
            <person name="He X."/>
            <person name="Wang R."/>
            <person name="Wang Y."/>
            <person name="Chen J."/>
            <person name="Wang L."/>
            <person name="Yu S."/>
            <person name="Wang B."/>
            <person name="Wei J."/>
            <person name="Song S."/>
            <person name="Lu X."/>
            <person name="Gao Z."/>
            <person name="Gu W."/>
            <person name="Deng X."/>
            <person name="Ma D."/>
            <person name="Wang S."/>
            <person name="Liang W."/>
            <person name="Fang L."/>
            <person name="Cai C."/>
            <person name="Zhu X."/>
            <person name="Zhou B."/>
            <person name="Zhang Y."/>
            <person name="Chen Z."/>
            <person name="Xu S."/>
            <person name="Zhu R."/>
            <person name="Wang S."/>
            <person name="Zhang T."/>
            <person name="Zhao G."/>
        </authorList>
    </citation>
    <scope>NUCLEOTIDE SEQUENCE [LARGE SCALE GENOMIC DNA]</scope>
    <source>
        <strain evidence="5">cv. Xinhai21</strain>
        <tissue evidence="4">Leaf</tissue>
    </source>
</reference>
<dbReference type="GO" id="GO:0003729">
    <property type="term" value="F:mRNA binding"/>
    <property type="evidence" value="ECO:0007669"/>
    <property type="project" value="TreeGrafter"/>
</dbReference>
<evidence type="ECO:0000256" key="2">
    <source>
        <dbReference type="ARBA" id="ARBA00022737"/>
    </source>
</evidence>
<dbReference type="Proteomes" id="UP000239757">
    <property type="component" value="Unassembled WGS sequence"/>
</dbReference>
<gene>
    <name evidence="4" type="ORF">GOBAR_AA21948</name>
</gene>
<dbReference type="InterPro" id="IPR011990">
    <property type="entry name" value="TPR-like_helical_dom_sf"/>
</dbReference>
<dbReference type="Pfam" id="PF12854">
    <property type="entry name" value="PPR_1"/>
    <property type="match status" value="2"/>
</dbReference>
<dbReference type="PROSITE" id="PS51375">
    <property type="entry name" value="PPR"/>
    <property type="match status" value="8"/>
</dbReference>
<dbReference type="PANTHER" id="PTHR47933">
    <property type="entry name" value="PENTATRICOPEPTIDE REPEAT-CONTAINING PROTEIN 1, MITOCHONDRIAL"/>
    <property type="match status" value="1"/>
</dbReference>
<feature type="repeat" description="PPR" evidence="3">
    <location>
        <begin position="684"/>
        <end position="718"/>
    </location>
</feature>
<sequence length="1002" mass="112341">MSLPPRLSRLSSSSLPKTPPLQTLLKRGFTPTLKSINQLLLFLSHSRRFNAVIHLFSQLDSNKINPNSQTHSILICSLLKLHKFEEAEHLVSTQMSKCPDFPKTRFWDSLIQGFGVIRNNPEKGLLLLKDCLSDSGTLPSSFTFCSLIHGFVSQGNMDRAIEVLELMTVIVGFCKIGKPEVAVRFFENCMNSGALKPNVVTYTALLSSFNLLGKFDEGCELVSRRRVVVGKVVGFLEEDVDKTGDAEGSSRESSRIWERIEVDAVRNVATLMMEACRNSEDFDLASFHLLDEWTKKGLRPNWRGHLEADNVFQRSRPEYKKEIIKTKEKLEKSGLCMDVVACNILIKAFFMVGAFEDARALYQAMPEMDLNADSITYCTMIDGYCKVGRIEEALEVFDEYRVSLVSSVACYNCIISGLCKQGMVDMAIQVIIELGEKGFILDMGISMMLIRAAFSQMGAVGVMNFVYKLENFGSDTFNSLCDDAIRFLCKRGFVETATEVYFVMRRKGLILMKSSYNLVLEKLIYGGTTSLVGPFLNFFLKDYGLVEPIVGKILAQYLCLNNTDIALRFLKKMKEQVSTVSLPPSILKNIVKEGRLLDAYKLVLEASESFADMDVVDYSFLVHALCKEGYPNQALNLCSFAKNNGITPNIVTYNSVINGLCCQGCLVEALRLFDSLERIGLVPSTVTYATLIDNLCKQGLLLEAKNLFNGMIYKGCKPNIRVYNSFIDNYCKFGQMDEALKLLSDLENKSVKPDEFTVSALIYGYCMKGDMEGALTFYSEFKMKNVSPDFLGFIHMVRGLCAKGRMEEARSILREMLQTKSVVELINNIDTKIESESIESFLVFLCDQGSIQEALVVLNEIASILFPSQKWFTVHQESQALNNGLKSETLSAVSTVSAGSNKISDLDGVAECYDIGKEESQFRSFDFYYSLLSSLCSKGELHKANKIVNDMLSSLQGDIRGWMAEIALLMHITCWPFFQKVDLGDIANRSVTLVDWSARKRC</sequence>
<dbReference type="PANTHER" id="PTHR47933:SF11">
    <property type="entry name" value="PENTATRICOPEPTIDE REPEAT-CONTAINING PROTEIN 2"/>
    <property type="match status" value="1"/>
</dbReference>